<reference evidence="2" key="2">
    <citation type="journal article" date="2022" name="Hortic Res">
        <title>The genome of Dioscorea zingiberensis sheds light on the biosynthesis, origin and evolution of the medicinally important diosgenin saponins.</title>
        <authorList>
            <person name="Li Y."/>
            <person name="Tan C."/>
            <person name="Li Z."/>
            <person name="Guo J."/>
            <person name="Li S."/>
            <person name="Chen X."/>
            <person name="Wang C."/>
            <person name="Dai X."/>
            <person name="Yang H."/>
            <person name="Song W."/>
            <person name="Hou L."/>
            <person name="Xu J."/>
            <person name="Tong Z."/>
            <person name="Xu A."/>
            <person name="Yuan X."/>
            <person name="Wang W."/>
            <person name="Yang Q."/>
            <person name="Chen L."/>
            <person name="Sun Z."/>
            <person name="Wang K."/>
            <person name="Pan B."/>
            <person name="Chen J."/>
            <person name="Bao Y."/>
            <person name="Liu F."/>
            <person name="Qi X."/>
            <person name="Gang D.R."/>
            <person name="Wen J."/>
            <person name="Li J."/>
        </authorList>
    </citation>
    <scope>NUCLEOTIDE SEQUENCE</scope>
    <source>
        <strain evidence="2">Dzin_1.0</strain>
    </source>
</reference>
<comment type="caution">
    <text evidence="2">The sequence shown here is derived from an EMBL/GenBank/DDBJ whole genome shotgun (WGS) entry which is preliminary data.</text>
</comment>
<keyword evidence="1" id="KW-1133">Transmembrane helix</keyword>
<accession>A0A9D5CXC2</accession>
<organism evidence="2 3">
    <name type="scientific">Dioscorea zingiberensis</name>
    <dbReference type="NCBI Taxonomy" id="325984"/>
    <lineage>
        <taxon>Eukaryota</taxon>
        <taxon>Viridiplantae</taxon>
        <taxon>Streptophyta</taxon>
        <taxon>Embryophyta</taxon>
        <taxon>Tracheophyta</taxon>
        <taxon>Spermatophyta</taxon>
        <taxon>Magnoliopsida</taxon>
        <taxon>Liliopsida</taxon>
        <taxon>Dioscoreales</taxon>
        <taxon>Dioscoreaceae</taxon>
        <taxon>Dioscorea</taxon>
    </lineage>
</organism>
<name>A0A9D5CXC2_9LILI</name>
<dbReference type="AlphaFoldDB" id="A0A9D5CXC2"/>
<keyword evidence="1" id="KW-0472">Membrane</keyword>
<proteinExistence type="predicted"/>
<keyword evidence="1" id="KW-0812">Transmembrane</keyword>
<evidence type="ECO:0000256" key="1">
    <source>
        <dbReference type="SAM" id="Phobius"/>
    </source>
</evidence>
<protein>
    <submittedName>
        <fullName evidence="2">Uncharacterized protein</fullName>
    </submittedName>
</protein>
<feature type="transmembrane region" description="Helical" evidence="1">
    <location>
        <begin position="35"/>
        <end position="55"/>
    </location>
</feature>
<dbReference type="Proteomes" id="UP001085076">
    <property type="component" value="Miscellaneous, Linkage group lg02"/>
</dbReference>
<sequence>MIFMRGFHRLCSVKHFDDFNPSGAASLSLGIFEKVGFHFTALWFMLSCLCMASILNLVKPSTLLPCYCY</sequence>
<evidence type="ECO:0000313" key="3">
    <source>
        <dbReference type="Proteomes" id="UP001085076"/>
    </source>
</evidence>
<gene>
    <name evidence="2" type="ORF">J5N97_008962</name>
</gene>
<keyword evidence="3" id="KW-1185">Reference proteome</keyword>
<reference evidence="2" key="1">
    <citation type="submission" date="2021-03" db="EMBL/GenBank/DDBJ databases">
        <authorList>
            <person name="Li Z."/>
            <person name="Yang C."/>
        </authorList>
    </citation>
    <scope>NUCLEOTIDE SEQUENCE</scope>
    <source>
        <strain evidence="2">Dzin_1.0</strain>
        <tissue evidence="2">Leaf</tissue>
    </source>
</reference>
<dbReference type="EMBL" id="JAGGNH010000002">
    <property type="protein sequence ID" value="KAJ0980707.1"/>
    <property type="molecule type" value="Genomic_DNA"/>
</dbReference>
<evidence type="ECO:0000313" key="2">
    <source>
        <dbReference type="EMBL" id="KAJ0980707.1"/>
    </source>
</evidence>